<dbReference type="Proteomes" id="UP000564378">
    <property type="component" value="Unassembled WGS sequence"/>
</dbReference>
<protein>
    <submittedName>
        <fullName evidence="2">N-acetyltransferase</fullName>
    </submittedName>
</protein>
<proteinExistence type="predicted"/>
<keyword evidence="2" id="KW-0808">Transferase</keyword>
<dbReference type="EMBL" id="JACJVJ010000002">
    <property type="protein sequence ID" value="MBC2778441.1"/>
    <property type="molecule type" value="Genomic_DNA"/>
</dbReference>
<dbReference type="InterPro" id="IPR016181">
    <property type="entry name" value="Acyl_CoA_acyltransferase"/>
</dbReference>
<name>A0A842I137_9SPHN</name>
<accession>A0A842I137</accession>
<comment type="caution">
    <text evidence="2">The sequence shown here is derived from an EMBL/GenBank/DDBJ whole genome shotgun (WGS) entry which is preliminary data.</text>
</comment>
<dbReference type="CDD" id="cd04301">
    <property type="entry name" value="NAT_SF"/>
    <property type="match status" value="1"/>
</dbReference>
<dbReference type="AlphaFoldDB" id="A0A842I137"/>
<feature type="domain" description="N-acetyltransferase" evidence="1">
    <location>
        <begin position="2"/>
        <end position="151"/>
    </location>
</feature>
<evidence type="ECO:0000259" key="1">
    <source>
        <dbReference type="PROSITE" id="PS51186"/>
    </source>
</evidence>
<dbReference type="GO" id="GO:0016747">
    <property type="term" value="F:acyltransferase activity, transferring groups other than amino-acyl groups"/>
    <property type="evidence" value="ECO:0007669"/>
    <property type="project" value="InterPro"/>
</dbReference>
<sequence>MIELHPHSATTPDAIEALLDAAFGADRHGRTAYKVRAGTAPLEELSFVALDDGFLAGSLQSWPVQLAAEDGETLPLAMIGPVAVSPDRQSQGVGRHMLRVVAQRLDLAGLSAMLIGDADYYDPFGFLSGPASGWTLPGPVEPHRILLRAIPGSAWPATGTLGPDALRSREGMPSLQA</sequence>
<evidence type="ECO:0000313" key="2">
    <source>
        <dbReference type="EMBL" id="MBC2778441.1"/>
    </source>
</evidence>
<organism evidence="2 3">
    <name type="scientific">Parasphingopyxis marina</name>
    <dbReference type="NCBI Taxonomy" id="2761622"/>
    <lineage>
        <taxon>Bacteria</taxon>
        <taxon>Pseudomonadati</taxon>
        <taxon>Pseudomonadota</taxon>
        <taxon>Alphaproteobacteria</taxon>
        <taxon>Sphingomonadales</taxon>
        <taxon>Sphingomonadaceae</taxon>
        <taxon>Parasphingopyxis</taxon>
    </lineage>
</organism>
<evidence type="ECO:0000313" key="3">
    <source>
        <dbReference type="Proteomes" id="UP000564378"/>
    </source>
</evidence>
<dbReference type="InterPro" id="IPR000182">
    <property type="entry name" value="GNAT_dom"/>
</dbReference>
<gene>
    <name evidence="2" type="ORF">H6P80_12515</name>
</gene>
<keyword evidence="3" id="KW-1185">Reference proteome</keyword>
<dbReference type="Pfam" id="PF13527">
    <property type="entry name" value="Acetyltransf_9"/>
    <property type="match status" value="1"/>
</dbReference>
<dbReference type="SUPFAM" id="SSF55729">
    <property type="entry name" value="Acyl-CoA N-acyltransferases (Nat)"/>
    <property type="match status" value="1"/>
</dbReference>
<reference evidence="2 3" key="1">
    <citation type="submission" date="2020-08" db="EMBL/GenBank/DDBJ databases">
        <title>Draft genome sequence of Parasphingopyxis sp. GrpM-11.</title>
        <authorList>
            <person name="Oh J."/>
            <person name="Roh D.-H."/>
        </authorList>
    </citation>
    <scope>NUCLEOTIDE SEQUENCE [LARGE SCALE GENOMIC DNA]</scope>
    <source>
        <strain evidence="2 3">GrpM-11</strain>
    </source>
</reference>
<dbReference type="Gene3D" id="3.40.630.30">
    <property type="match status" value="1"/>
</dbReference>
<dbReference type="PROSITE" id="PS51186">
    <property type="entry name" value="GNAT"/>
    <property type="match status" value="1"/>
</dbReference>